<gene>
    <name evidence="2" type="ORF">RUM44_010172</name>
</gene>
<proteinExistence type="predicted"/>
<reference evidence="2 3" key="1">
    <citation type="submission" date="2023-09" db="EMBL/GenBank/DDBJ databases">
        <title>Genomes of two closely related lineages of the louse Polyplax serrata with different host specificities.</title>
        <authorList>
            <person name="Martinu J."/>
            <person name="Tarabai H."/>
            <person name="Stefka J."/>
            <person name="Hypsa V."/>
        </authorList>
    </citation>
    <scope>NUCLEOTIDE SEQUENCE [LARGE SCALE GENOMIC DNA]</scope>
    <source>
        <strain evidence="2">98ZLc_SE</strain>
    </source>
</reference>
<comment type="caution">
    <text evidence="2">The sequence shown here is derived from an EMBL/GenBank/DDBJ whole genome shotgun (WGS) entry which is preliminary data.</text>
</comment>
<sequence length="120" mass="13350">MAWRNPSNIPQAQSSTRVNSGTDSIDFPNTWETRGLLSAGPLKLLYPPFFFNAPLTKIGSSKKSKSFNDQFYLCYVKNKSLCNKVPRSSLHWDECQWTSTGMTPSTLGNNSCHGGRVATE</sequence>
<feature type="compositionally biased region" description="Polar residues" evidence="1">
    <location>
        <begin position="1"/>
        <end position="23"/>
    </location>
</feature>
<dbReference type="Proteomes" id="UP001359485">
    <property type="component" value="Unassembled WGS sequence"/>
</dbReference>
<accession>A0ABR1AV31</accession>
<keyword evidence="3" id="KW-1185">Reference proteome</keyword>
<protein>
    <submittedName>
        <fullName evidence="2">Uncharacterized protein</fullName>
    </submittedName>
</protein>
<evidence type="ECO:0000256" key="1">
    <source>
        <dbReference type="SAM" id="MobiDB-lite"/>
    </source>
</evidence>
<evidence type="ECO:0000313" key="2">
    <source>
        <dbReference type="EMBL" id="KAK6627693.1"/>
    </source>
</evidence>
<evidence type="ECO:0000313" key="3">
    <source>
        <dbReference type="Proteomes" id="UP001359485"/>
    </source>
</evidence>
<organism evidence="2 3">
    <name type="scientific">Polyplax serrata</name>
    <name type="common">Common mouse louse</name>
    <dbReference type="NCBI Taxonomy" id="468196"/>
    <lineage>
        <taxon>Eukaryota</taxon>
        <taxon>Metazoa</taxon>
        <taxon>Ecdysozoa</taxon>
        <taxon>Arthropoda</taxon>
        <taxon>Hexapoda</taxon>
        <taxon>Insecta</taxon>
        <taxon>Pterygota</taxon>
        <taxon>Neoptera</taxon>
        <taxon>Paraneoptera</taxon>
        <taxon>Psocodea</taxon>
        <taxon>Troctomorpha</taxon>
        <taxon>Phthiraptera</taxon>
        <taxon>Anoplura</taxon>
        <taxon>Polyplacidae</taxon>
        <taxon>Polyplax</taxon>
    </lineage>
</organism>
<name>A0ABR1AV31_POLSC</name>
<feature type="region of interest" description="Disordered" evidence="1">
    <location>
        <begin position="1"/>
        <end position="24"/>
    </location>
</feature>
<dbReference type="EMBL" id="JAWJWF010000045">
    <property type="protein sequence ID" value="KAK6627693.1"/>
    <property type="molecule type" value="Genomic_DNA"/>
</dbReference>